<dbReference type="InterPro" id="IPR014606">
    <property type="entry name" value="Heptose_7-P_kinase"/>
</dbReference>
<evidence type="ECO:0000313" key="9">
    <source>
        <dbReference type="Proteomes" id="UP000570514"/>
    </source>
</evidence>
<evidence type="ECO:0000256" key="2">
    <source>
        <dbReference type="ARBA" id="ARBA00022741"/>
    </source>
</evidence>
<evidence type="ECO:0000256" key="1">
    <source>
        <dbReference type="ARBA" id="ARBA00022679"/>
    </source>
</evidence>
<keyword evidence="1 8" id="KW-0808">Transferase</keyword>
<feature type="domain" description="GHMP kinase N-terminal" evidence="6">
    <location>
        <begin position="76"/>
        <end position="155"/>
    </location>
</feature>
<feature type="domain" description="GHMP kinase C-terminal" evidence="7">
    <location>
        <begin position="228"/>
        <end position="297"/>
    </location>
</feature>
<keyword evidence="2" id="KW-0547">Nucleotide-binding</keyword>
<evidence type="ECO:0000256" key="4">
    <source>
        <dbReference type="ARBA" id="ARBA00022840"/>
    </source>
</evidence>
<keyword evidence="4" id="KW-0067">ATP-binding</keyword>
<name>A0A846MU87_9PROT</name>
<dbReference type="SUPFAM" id="SSF54211">
    <property type="entry name" value="Ribosomal protein S5 domain 2-like"/>
    <property type="match status" value="1"/>
</dbReference>
<evidence type="ECO:0000313" key="8">
    <source>
        <dbReference type="EMBL" id="NIK86923.1"/>
    </source>
</evidence>
<evidence type="ECO:0000259" key="7">
    <source>
        <dbReference type="Pfam" id="PF08544"/>
    </source>
</evidence>
<dbReference type="Proteomes" id="UP000570514">
    <property type="component" value="Unassembled WGS sequence"/>
</dbReference>
<evidence type="ECO:0000256" key="5">
    <source>
        <dbReference type="ARBA" id="ARBA00038121"/>
    </source>
</evidence>
<dbReference type="InterPro" id="IPR052203">
    <property type="entry name" value="GHMP_Kinase-Related"/>
</dbReference>
<dbReference type="GO" id="GO:0042352">
    <property type="term" value="P:GDP-L-fucose salvage"/>
    <property type="evidence" value="ECO:0007669"/>
    <property type="project" value="TreeGrafter"/>
</dbReference>
<accession>A0A846MU87</accession>
<evidence type="ECO:0000256" key="3">
    <source>
        <dbReference type="ARBA" id="ARBA00022777"/>
    </source>
</evidence>
<dbReference type="PIRSF" id="PIRSF036406">
    <property type="entry name" value="Hept_kin"/>
    <property type="match status" value="1"/>
</dbReference>
<keyword evidence="3 8" id="KW-0418">Kinase</keyword>
<dbReference type="Pfam" id="PF08544">
    <property type="entry name" value="GHMP_kinases_C"/>
    <property type="match status" value="1"/>
</dbReference>
<gene>
    <name evidence="8" type="ORF">FHS83_000241</name>
</gene>
<dbReference type="PANTHER" id="PTHR32463">
    <property type="entry name" value="L-FUCOSE KINASE"/>
    <property type="match status" value="1"/>
</dbReference>
<dbReference type="PANTHER" id="PTHR32463:SF0">
    <property type="entry name" value="L-FUCOSE KINASE"/>
    <property type="match status" value="1"/>
</dbReference>
<dbReference type="SUPFAM" id="SSF55060">
    <property type="entry name" value="GHMP Kinase, C-terminal domain"/>
    <property type="match status" value="1"/>
</dbReference>
<dbReference type="InterPro" id="IPR020568">
    <property type="entry name" value="Ribosomal_Su5_D2-typ_SF"/>
</dbReference>
<dbReference type="RefSeq" id="WP_167080051.1">
    <property type="nucleotide sequence ID" value="NZ_BAAADC010000001.1"/>
</dbReference>
<dbReference type="GO" id="GO:0050201">
    <property type="term" value="F:fucokinase activity"/>
    <property type="evidence" value="ECO:0007669"/>
    <property type="project" value="TreeGrafter"/>
</dbReference>
<dbReference type="InterPro" id="IPR036554">
    <property type="entry name" value="GHMP_kinase_C_sf"/>
</dbReference>
<organism evidence="8 9">
    <name type="scientific">Rhizomicrobium palustre</name>
    <dbReference type="NCBI Taxonomy" id="189966"/>
    <lineage>
        <taxon>Bacteria</taxon>
        <taxon>Pseudomonadati</taxon>
        <taxon>Pseudomonadota</taxon>
        <taxon>Alphaproteobacteria</taxon>
        <taxon>Micropepsales</taxon>
        <taxon>Micropepsaceae</taxon>
        <taxon>Rhizomicrobium</taxon>
    </lineage>
</organism>
<dbReference type="AlphaFoldDB" id="A0A846MU87"/>
<dbReference type="InterPro" id="IPR013750">
    <property type="entry name" value="GHMP_kinase_C_dom"/>
</dbReference>
<protein>
    <submittedName>
        <fullName evidence="8">D-glycero-alpha-D-manno-heptose-7-phosphate kinase</fullName>
        <ecNumber evidence="8">2.7.1.168</ecNumber>
    </submittedName>
</protein>
<dbReference type="InterPro" id="IPR001174">
    <property type="entry name" value="HddA/FKP"/>
</dbReference>
<dbReference type="Pfam" id="PF00288">
    <property type="entry name" value="GHMP_kinases_N"/>
    <property type="match status" value="1"/>
</dbReference>
<dbReference type="GO" id="GO:0005524">
    <property type="term" value="F:ATP binding"/>
    <property type="evidence" value="ECO:0007669"/>
    <property type="project" value="UniProtKB-KW"/>
</dbReference>
<dbReference type="InterPro" id="IPR006204">
    <property type="entry name" value="GHMP_kinase_N_dom"/>
</dbReference>
<dbReference type="Gene3D" id="3.30.230.120">
    <property type="match status" value="1"/>
</dbReference>
<dbReference type="EMBL" id="JAASRM010000001">
    <property type="protein sequence ID" value="NIK86923.1"/>
    <property type="molecule type" value="Genomic_DNA"/>
</dbReference>
<reference evidence="8 9" key="1">
    <citation type="submission" date="2020-03" db="EMBL/GenBank/DDBJ databases">
        <title>Genomic Encyclopedia of Type Strains, Phase IV (KMG-IV): sequencing the most valuable type-strain genomes for metagenomic binning, comparative biology and taxonomic classification.</title>
        <authorList>
            <person name="Goeker M."/>
        </authorList>
    </citation>
    <scope>NUCLEOTIDE SEQUENCE [LARGE SCALE GENOMIC DNA]</scope>
    <source>
        <strain evidence="8 9">DSM 19867</strain>
    </source>
</reference>
<sequence>MIISRTPCRMSFAGGGTDLPAHYLRHGGAVVSTSVDKYINICVNARFNKQLRASYSITEICDHLEQLKHPLVRECLRLVGITEGIEVVSLADIPANGTGLGSSSSFTVGLLHALYAYLGHRPTKHQLGCESCRIELDICKEPIGKQDQYAAAFGGMNFIKFNIDNTVEVEPLDFHEHIRDRIESCILPFYTGITRSASRLLKAQNEVIETGSRTNVLCQMTEQAYELRDELRRGNADAIGTIMHKGWQLKKSIAKEISSSVIDDWYQKGLDAGALGGKLLGAGAGGFLLFYAAPERHDGIKKALSELSFVPFRLDREGSKIVFRE</sequence>
<comment type="similarity">
    <text evidence="5">Belongs to the GHMP kinase family.</text>
</comment>
<dbReference type="PRINTS" id="PR00960">
    <property type="entry name" value="LMBPPROTEIN"/>
</dbReference>
<comment type="caution">
    <text evidence="8">The sequence shown here is derived from an EMBL/GenBank/DDBJ whole genome shotgun (WGS) entry which is preliminary data.</text>
</comment>
<evidence type="ECO:0000259" key="6">
    <source>
        <dbReference type="Pfam" id="PF00288"/>
    </source>
</evidence>
<dbReference type="EC" id="2.7.1.168" evidence="8"/>
<proteinExistence type="inferred from homology"/>
<keyword evidence="9" id="KW-1185">Reference proteome</keyword>